<feature type="domain" description="Phosphoribosylformylglycinamidine synthase linker" evidence="11">
    <location>
        <begin position="22"/>
        <end position="66"/>
    </location>
</feature>
<dbReference type="Pfam" id="PF18072">
    <property type="entry name" value="FGAR-AT_linker"/>
    <property type="match status" value="1"/>
</dbReference>
<dbReference type="SUPFAM" id="SSF55326">
    <property type="entry name" value="PurM N-terminal domain-like"/>
    <property type="match status" value="2"/>
</dbReference>
<feature type="domain" description="PurM-like C-terminal" evidence="10">
    <location>
        <begin position="221"/>
        <end position="375"/>
    </location>
</feature>
<feature type="binding site" evidence="8">
    <location>
        <position position="567"/>
    </location>
    <ligand>
        <name>Mg(2+)</name>
        <dbReference type="ChEBI" id="CHEBI:18420"/>
        <label>1</label>
    </ligand>
</feature>
<comment type="caution">
    <text evidence="8">Lacks conserved residue(s) required for the propagation of feature annotation.</text>
</comment>
<dbReference type="RefSeq" id="WP_311422168.1">
    <property type="nucleotide sequence ID" value="NZ_JAVREH010000005.1"/>
</dbReference>
<feature type="domain" description="PurM-like N-terminal" evidence="9">
    <location>
        <begin position="482"/>
        <end position="590"/>
    </location>
</feature>
<dbReference type="Gene3D" id="3.90.650.10">
    <property type="entry name" value="PurM-like C-terminal domain"/>
    <property type="match status" value="2"/>
</dbReference>
<feature type="binding site" evidence="8">
    <location>
        <position position="569"/>
    </location>
    <ligand>
        <name>substrate</name>
    </ligand>
</feature>
<dbReference type="Pfam" id="PF02769">
    <property type="entry name" value="AIRS_C"/>
    <property type="match status" value="2"/>
</dbReference>
<dbReference type="EC" id="6.3.5.3" evidence="8"/>
<dbReference type="InterPro" id="IPR016188">
    <property type="entry name" value="PurM-like_N"/>
</dbReference>
<evidence type="ECO:0000256" key="4">
    <source>
        <dbReference type="ARBA" id="ARBA00022741"/>
    </source>
</evidence>
<evidence type="ECO:0000259" key="10">
    <source>
        <dbReference type="Pfam" id="PF02769"/>
    </source>
</evidence>
<evidence type="ECO:0000256" key="3">
    <source>
        <dbReference type="ARBA" id="ARBA00022723"/>
    </source>
</evidence>
<name>A0ABU2J8G9_9ACTN</name>
<feature type="binding site" evidence="8">
    <location>
        <position position="111"/>
    </location>
    <ligand>
        <name>Mg(2+)</name>
        <dbReference type="ChEBI" id="CHEBI:18420"/>
        <label>1</label>
    </ligand>
</feature>
<dbReference type="InterPro" id="IPR036676">
    <property type="entry name" value="PurM-like_C_sf"/>
</dbReference>
<dbReference type="NCBIfam" id="TIGR01736">
    <property type="entry name" value="FGAM_synth_II"/>
    <property type="match status" value="1"/>
</dbReference>
<keyword evidence="5 8" id="KW-0658">Purine biosynthesis</keyword>
<keyword evidence="3 8" id="KW-0479">Metal-binding</keyword>
<organism evidence="12 13">
    <name type="scientific">Jatrophihabitans lederbergiae</name>
    <dbReference type="NCBI Taxonomy" id="3075547"/>
    <lineage>
        <taxon>Bacteria</taxon>
        <taxon>Bacillati</taxon>
        <taxon>Actinomycetota</taxon>
        <taxon>Actinomycetes</taxon>
        <taxon>Jatrophihabitantales</taxon>
        <taxon>Jatrophihabitantaceae</taxon>
        <taxon>Jatrophihabitans</taxon>
    </lineage>
</organism>
<comment type="subunit">
    <text evidence="8">Monomer. Part of the FGAM synthase complex composed of 1 PurL, 1 PurQ and 2 PurS subunits.</text>
</comment>
<dbReference type="Proteomes" id="UP001183176">
    <property type="component" value="Unassembled WGS sequence"/>
</dbReference>
<dbReference type="PANTHER" id="PTHR43555">
    <property type="entry name" value="PHOSPHORIBOSYLFORMYLGLYCINAMIDINE SYNTHASE SUBUNIT PURL"/>
    <property type="match status" value="1"/>
</dbReference>
<proteinExistence type="inferred from homology"/>
<dbReference type="InterPro" id="IPR010074">
    <property type="entry name" value="PRibForGlyAmidine_synth_PurL"/>
</dbReference>
<dbReference type="Gene3D" id="3.30.1330.10">
    <property type="entry name" value="PurM-like, N-terminal domain"/>
    <property type="match status" value="2"/>
</dbReference>
<feature type="binding site" evidence="8">
    <location>
        <position position="287"/>
    </location>
    <ligand>
        <name>Mg(2+)</name>
        <dbReference type="ChEBI" id="CHEBI:18420"/>
        <label>2</label>
    </ligand>
</feature>
<dbReference type="SUPFAM" id="SSF56042">
    <property type="entry name" value="PurM C-terminal domain-like"/>
    <property type="match status" value="2"/>
</dbReference>
<comment type="catalytic activity">
    <reaction evidence="8">
        <text>N(2)-formyl-N(1)-(5-phospho-beta-D-ribosyl)glycinamide + L-glutamine + ATP + H2O = 2-formamido-N(1)-(5-O-phospho-beta-D-ribosyl)acetamidine + L-glutamate + ADP + phosphate + H(+)</text>
        <dbReference type="Rhea" id="RHEA:17129"/>
        <dbReference type="ChEBI" id="CHEBI:15377"/>
        <dbReference type="ChEBI" id="CHEBI:15378"/>
        <dbReference type="ChEBI" id="CHEBI:29985"/>
        <dbReference type="ChEBI" id="CHEBI:30616"/>
        <dbReference type="ChEBI" id="CHEBI:43474"/>
        <dbReference type="ChEBI" id="CHEBI:58359"/>
        <dbReference type="ChEBI" id="CHEBI:147286"/>
        <dbReference type="ChEBI" id="CHEBI:147287"/>
        <dbReference type="ChEBI" id="CHEBI:456216"/>
        <dbReference type="EC" id="6.3.5.3"/>
    </reaction>
</comment>
<dbReference type="CDD" id="cd02203">
    <property type="entry name" value="PurL_repeat1"/>
    <property type="match status" value="1"/>
</dbReference>
<accession>A0ABU2J8G9</accession>
<reference evidence="13" key="1">
    <citation type="submission" date="2023-07" db="EMBL/GenBank/DDBJ databases">
        <title>30 novel species of actinomycetes from the DSMZ collection.</title>
        <authorList>
            <person name="Nouioui I."/>
        </authorList>
    </citation>
    <scope>NUCLEOTIDE SEQUENCE [LARGE SCALE GENOMIC DNA]</scope>
    <source>
        <strain evidence="13">DSM 44399</strain>
    </source>
</reference>
<comment type="function">
    <text evidence="8">Part of the phosphoribosylformylglycinamidine synthase complex involved in the purines biosynthetic pathway. Catalyzes the ATP-dependent conversion of formylglycinamide ribonucleotide (FGAR) and glutamine to yield formylglycinamidine ribonucleotide (FGAM) and glutamate. The FGAM synthase complex is composed of three subunits. PurQ produces an ammonia molecule by converting glutamine to glutamate. PurL transfers the ammonia molecule to FGAR to form FGAM in an ATP-dependent manner. PurS interacts with PurQ and PurL and is thought to assist in the transfer of the ammonia molecule from PurQ to PurL.</text>
</comment>
<dbReference type="PIRSF" id="PIRSF001587">
    <property type="entry name" value="FGAM_synthase_II"/>
    <property type="match status" value="1"/>
</dbReference>
<keyword evidence="6 8" id="KW-0067">ATP-binding</keyword>
<feature type="binding site" evidence="8">
    <location>
        <position position="134"/>
    </location>
    <ligand>
        <name>substrate</name>
    </ligand>
</feature>
<gene>
    <name evidence="8 12" type="primary">purL</name>
    <name evidence="12" type="ORF">RM423_06350</name>
</gene>
<feature type="binding site" evidence="8">
    <location>
        <position position="529"/>
    </location>
    <ligand>
        <name>ATP</name>
        <dbReference type="ChEBI" id="CHEBI:30616"/>
    </ligand>
</feature>
<evidence type="ECO:0000256" key="5">
    <source>
        <dbReference type="ARBA" id="ARBA00022755"/>
    </source>
</evidence>
<feature type="binding site" evidence="8">
    <location>
        <position position="259"/>
    </location>
    <ligand>
        <name>substrate</name>
    </ligand>
</feature>
<dbReference type="InterPro" id="IPR036921">
    <property type="entry name" value="PurM-like_N_sf"/>
</dbReference>
<evidence type="ECO:0000259" key="9">
    <source>
        <dbReference type="Pfam" id="PF00586"/>
    </source>
</evidence>
<keyword evidence="2 8" id="KW-0436">Ligase</keyword>
<comment type="similarity">
    <text evidence="8">Belongs to the FGAMS family.</text>
</comment>
<comment type="pathway">
    <text evidence="8">Purine metabolism; IMP biosynthesis via de novo pathway; 5-amino-1-(5-phospho-D-ribosyl)imidazole from N(2)-formyl-N(1)-(5-phospho-D-ribosyl)glycinamide: step 1/2.</text>
</comment>
<protein>
    <recommendedName>
        <fullName evidence="8">Phosphoribosylformylglycinamidine synthase subunit PurL</fullName>
        <shortName evidence="8">FGAM synthase</shortName>
        <ecNumber evidence="8">6.3.5.3</ecNumber>
    </recommendedName>
    <alternativeName>
        <fullName evidence="8">Formylglycinamide ribonucleotide amidotransferase subunit II</fullName>
        <shortName evidence="8">FGAR amidotransferase II</shortName>
        <shortName evidence="8">FGAR-AT II</shortName>
    </alternativeName>
    <alternativeName>
        <fullName evidence="8">Glutamine amidotransferase PurL</fullName>
    </alternativeName>
    <alternativeName>
        <fullName evidence="8">Phosphoribosylformylglycinamidine synthase subunit II</fullName>
    </alternativeName>
</protein>
<evidence type="ECO:0000256" key="7">
    <source>
        <dbReference type="ARBA" id="ARBA00022842"/>
    </source>
</evidence>
<dbReference type="Pfam" id="PF00586">
    <property type="entry name" value="AIRS"/>
    <property type="match status" value="2"/>
</dbReference>
<dbReference type="CDD" id="cd02204">
    <property type="entry name" value="PurL_repeat2"/>
    <property type="match status" value="1"/>
</dbReference>
<feature type="domain" description="PurM-like N-terminal" evidence="9">
    <location>
        <begin position="92"/>
        <end position="206"/>
    </location>
</feature>
<evidence type="ECO:0000256" key="1">
    <source>
        <dbReference type="ARBA" id="ARBA00022490"/>
    </source>
</evidence>
<keyword evidence="1 8" id="KW-0963">Cytoplasm</keyword>
<keyword evidence="4 8" id="KW-0547">Nucleotide-binding</keyword>
<keyword evidence="7 8" id="KW-0460">Magnesium</keyword>
<feature type="binding site" evidence="8">
    <location>
        <position position="566"/>
    </location>
    <ligand>
        <name>ATP</name>
        <dbReference type="ChEBI" id="CHEBI:30616"/>
    </ligand>
</feature>
<evidence type="ECO:0000256" key="6">
    <source>
        <dbReference type="ARBA" id="ARBA00022840"/>
    </source>
</evidence>
<evidence type="ECO:0000313" key="12">
    <source>
        <dbReference type="EMBL" id="MDT0261013.1"/>
    </source>
</evidence>
<feature type="binding site" evidence="8">
    <location>
        <begin position="331"/>
        <end position="333"/>
    </location>
    <ligand>
        <name>substrate</name>
    </ligand>
</feature>
<comment type="subcellular location">
    <subcellularLocation>
        <location evidence="8">Cytoplasm</location>
    </subcellularLocation>
</comment>
<evidence type="ECO:0000256" key="8">
    <source>
        <dbReference type="HAMAP-Rule" id="MF_00420"/>
    </source>
</evidence>
<dbReference type="InterPro" id="IPR010918">
    <property type="entry name" value="PurM-like_C_dom"/>
</dbReference>
<feature type="binding site" evidence="8">
    <location>
        <position position="65"/>
    </location>
    <ligand>
        <name>ATP</name>
        <dbReference type="ChEBI" id="CHEBI:30616"/>
    </ligand>
</feature>
<feature type="active site" evidence="8">
    <location>
        <position position="62"/>
    </location>
</feature>
<feature type="binding site" evidence="8">
    <location>
        <begin position="112"/>
        <end position="115"/>
    </location>
    <ligand>
        <name>substrate</name>
    </ligand>
</feature>
<evidence type="ECO:0000313" key="13">
    <source>
        <dbReference type="Proteomes" id="UP001183176"/>
    </source>
</evidence>
<evidence type="ECO:0000256" key="2">
    <source>
        <dbReference type="ARBA" id="ARBA00022598"/>
    </source>
</evidence>
<dbReference type="NCBIfam" id="NF002290">
    <property type="entry name" value="PRK01213.1"/>
    <property type="match status" value="1"/>
</dbReference>
<feature type="binding site" evidence="8">
    <location>
        <position position="109"/>
    </location>
    <ligand>
        <name>ATP</name>
        <dbReference type="ChEBI" id="CHEBI:30616"/>
    </ligand>
</feature>
<keyword evidence="13" id="KW-1185">Reference proteome</keyword>
<sequence length="770" mass="81423">MTTIDRRLGVDTVEAAGQTPDQAQPYRELGVADDEYARIKEILGRRPTSSELAMYSVMWSEHCSYKSSKVHLKQFGQKVPAEAKDILLVGMGENAGVVDIGGGLAVTFKIESHNHPSYVEPHQGAATGVGGIVRDILTMGARPVAVMDAIRFGAADAPDTARVLPGVVSGIGGYGNCLGLPNIGGELVFDPSYLGNPLVNALCVGVLRADEIKLAKADGLGSKVVLFGARTGGDGIGGASVLASATFDDTKPAKRPAAQVGDPFAEKVLIECCLEIFAADLVTGIQDLGAAGLSCATTELAAAGTGGMDVDLDLAPLRDETLVPEEILMSESQERMMAVVTPENLDAFLSICAKWDVNATVLGTVNDSGRLVMRWHGDVIVDVPPRTLAHEGPVYERPIQRPADQDELIADTGQQLPRPEDGDELRATALRLIASPNLADKTWVTDQYDRYVLGNTVLAQPEDAGLIRVSDERWRAEHGGAESTAGLALSVDGNGRYTRLDPYAGAQLALAEAYRNVATTGARPLAVTNCLNFGSPEDPGVMWQFAEAVRGLADGCQQLGIPVTGGNVSFYNQTGATPILPTPVIGVLGVIDDVARRTPMALRGDGAQLYLLGDTRDEFGGSEWAHTEHGFLGGTPPKVDLERERLLADILINASRDGLIDAAHDLSDGGLFTTLAEACLRGGAGVRVVVPEGIDPFVLLFSESAGRAVVAVPRSEEIRFTDMCTARGLPAARIGVLDVLEPAIEVQDQFRIPLAELRTAWSSTLPALFG</sequence>
<comment type="caution">
    <text evidence="12">The sequence shown here is derived from an EMBL/GenBank/DDBJ whole genome shotgun (WGS) entry which is preliminary data.</text>
</comment>
<feature type="active site" description="Proton acceptor" evidence="8">
    <location>
        <position position="113"/>
    </location>
</feature>
<feature type="binding site" evidence="8">
    <location>
        <position position="135"/>
    </location>
    <ligand>
        <name>Mg(2+)</name>
        <dbReference type="ChEBI" id="CHEBI:18420"/>
        <label>2</label>
    </ligand>
</feature>
<evidence type="ECO:0000259" key="11">
    <source>
        <dbReference type="Pfam" id="PF18072"/>
    </source>
</evidence>
<dbReference type="PANTHER" id="PTHR43555:SF1">
    <property type="entry name" value="PHOSPHORIBOSYLFORMYLGLYCINAMIDINE SYNTHASE SUBUNIT PURL"/>
    <property type="match status" value="1"/>
</dbReference>
<dbReference type="EMBL" id="JAVREH010000005">
    <property type="protein sequence ID" value="MDT0261013.1"/>
    <property type="molecule type" value="Genomic_DNA"/>
</dbReference>
<feature type="domain" description="PurM-like C-terminal" evidence="10">
    <location>
        <begin position="605"/>
        <end position="736"/>
    </location>
</feature>
<dbReference type="HAMAP" id="MF_00420">
    <property type="entry name" value="PurL_2"/>
    <property type="match status" value="1"/>
</dbReference>
<dbReference type="InterPro" id="IPR041609">
    <property type="entry name" value="PurL_linker"/>
</dbReference>
<dbReference type="GO" id="GO:0004642">
    <property type="term" value="F:phosphoribosylformylglycinamidine synthase activity"/>
    <property type="evidence" value="ECO:0007669"/>
    <property type="project" value="UniProtKB-EC"/>
</dbReference>